<feature type="compositionally biased region" description="Polar residues" evidence="2">
    <location>
        <begin position="197"/>
        <end position="207"/>
    </location>
</feature>
<dbReference type="PANTHER" id="PTHR35024">
    <property type="entry name" value="HYPOTHETICAL CYTOSOLIC PROTEIN"/>
    <property type="match status" value="1"/>
</dbReference>
<feature type="compositionally biased region" description="Low complexity" evidence="2">
    <location>
        <begin position="19"/>
        <end position="59"/>
    </location>
</feature>
<evidence type="ECO:0000256" key="1">
    <source>
        <dbReference type="ARBA" id="ARBA00044755"/>
    </source>
</evidence>
<accession>A0ABU9AZE4</accession>
<dbReference type="PANTHER" id="PTHR35024:SF4">
    <property type="entry name" value="POLYMER-FORMING CYTOSKELETAL PROTEIN"/>
    <property type="match status" value="1"/>
</dbReference>
<sequence length="207" mass="20703">MSNSFGFRKITGNKPEEPAAPTAPTPTASYAAPAPAPAPASYNPEPVAAAASVPATSAPQRPVGPSRNVLSSDVEIKGTVKFTNDLVVDGRIEGEIQSDGNLTVGENARLKAEIKTNTVVVYGKVHGNITATDRVELKATAEVVGDIKAKTLSIEPGAIFVGKSAVGTPSTPAGAPAKPAGGQAAAAPAPAAKPTDTKQGTLSGVDS</sequence>
<evidence type="ECO:0000313" key="4">
    <source>
        <dbReference type="Proteomes" id="UP001371305"/>
    </source>
</evidence>
<protein>
    <submittedName>
        <fullName evidence="3">Polymer-forming cytoskeletal protein</fullName>
    </submittedName>
</protein>
<dbReference type="InterPro" id="IPR007607">
    <property type="entry name" value="BacA/B"/>
</dbReference>
<gene>
    <name evidence="3" type="ORF">WKV53_21685</name>
</gene>
<feature type="compositionally biased region" description="Low complexity" evidence="2">
    <location>
        <begin position="172"/>
        <end position="194"/>
    </location>
</feature>
<feature type="region of interest" description="Disordered" evidence="2">
    <location>
        <begin position="165"/>
        <end position="207"/>
    </location>
</feature>
<organism evidence="3 4">
    <name type="scientific">Luteolibacter soli</name>
    <dbReference type="NCBI Taxonomy" id="3135280"/>
    <lineage>
        <taxon>Bacteria</taxon>
        <taxon>Pseudomonadati</taxon>
        <taxon>Verrucomicrobiota</taxon>
        <taxon>Verrucomicrobiia</taxon>
        <taxon>Verrucomicrobiales</taxon>
        <taxon>Verrucomicrobiaceae</taxon>
        <taxon>Luteolibacter</taxon>
    </lineage>
</organism>
<feature type="region of interest" description="Disordered" evidence="2">
    <location>
        <begin position="1"/>
        <end position="69"/>
    </location>
</feature>
<dbReference type="Proteomes" id="UP001371305">
    <property type="component" value="Unassembled WGS sequence"/>
</dbReference>
<evidence type="ECO:0000313" key="3">
    <source>
        <dbReference type="EMBL" id="MEK7953142.1"/>
    </source>
</evidence>
<proteinExistence type="inferred from homology"/>
<comment type="caution">
    <text evidence="3">The sequence shown here is derived from an EMBL/GenBank/DDBJ whole genome shotgun (WGS) entry which is preliminary data.</text>
</comment>
<dbReference type="EMBL" id="JBBUKT010000010">
    <property type="protein sequence ID" value="MEK7953142.1"/>
    <property type="molecule type" value="Genomic_DNA"/>
</dbReference>
<keyword evidence="4" id="KW-1185">Reference proteome</keyword>
<comment type="similarity">
    <text evidence="1">Belongs to the bactofilin family.</text>
</comment>
<evidence type="ECO:0000256" key="2">
    <source>
        <dbReference type="SAM" id="MobiDB-lite"/>
    </source>
</evidence>
<dbReference type="Pfam" id="PF04519">
    <property type="entry name" value="Bactofilin"/>
    <property type="match status" value="1"/>
</dbReference>
<dbReference type="RefSeq" id="WP_341406906.1">
    <property type="nucleotide sequence ID" value="NZ_JBBUKT010000010.1"/>
</dbReference>
<name>A0ABU9AZE4_9BACT</name>
<reference evidence="3 4" key="1">
    <citation type="submission" date="2024-04" db="EMBL/GenBank/DDBJ databases">
        <title>Luteolibacter sp. isolated from soil.</title>
        <authorList>
            <person name="An J."/>
        </authorList>
    </citation>
    <scope>NUCLEOTIDE SEQUENCE [LARGE SCALE GENOMIC DNA]</scope>
    <source>
        <strain evidence="3 4">Y139</strain>
    </source>
</reference>